<evidence type="ECO:0000313" key="2">
    <source>
        <dbReference type="Proteomes" id="UP000192596"/>
    </source>
</evidence>
<dbReference type="STRING" id="1507870.A0A1V8SSV7"/>
<evidence type="ECO:0008006" key="3">
    <source>
        <dbReference type="Google" id="ProtNLM"/>
    </source>
</evidence>
<dbReference type="InterPro" id="IPR029032">
    <property type="entry name" value="AhpD-like"/>
</dbReference>
<evidence type="ECO:0000313" key="1">
    <source>
        <dbReference type="EMBL" id="OQO02275.1"/>
    </source>
</evidence>
<dbReference type="SUPFAM" id="SSF69118">
    <property type="entry name" value="AhpD-like"/>
    <property type="match status" value="1"/>
</dbReference>
<comment type="caution">
    <text evidence="1">The sequence shown here is derived from an EMBL/GenBank/DDBJ whole genome shotgun (WGS) entry which is preliminary data.</text>
</comment>
<dbReference type="Proteomes" id="UP000192596">
    <property type="component" value="Unassembled WGS sequence"/>
</dbReference>
<reference evidence="2" key="1">
    <citation type="submission" date="2017-03" db="EMBL/GenBank/DDBJ databases">
        <title>Genomes of endolithic fungi from Antarctica.</title>
        <authorList>
            <person name="Coleine C."/>
            <person name="Masonjones S."/>
            <person name="Stajich J.E."/>
        </authorList>
    </citation>
    <scope>NUCLEOTIDE SEQUENCE [LARGE SCALE GENOMIC DNA]</scope>
    <source>
        <strain evidence="2">CCFEE 5527</strain>
    </source>
</reference>
<dbReference type="AlphaFoldDB" id="A0A1V8SSV7"/>
<organism evidence="1 2">
    <name type="scientific">Cryoendolithus antarcticus</name>
    <dbReference type="NCBI Taxonomy" id="1507870"/>
    <lineage>
        <taxon>Eukaryota</taxon>
        <taxon>Fungi</taxon>
        <taxon>Dikarya</taxon>
        <taxon>Ascomycota</taxon>
        <taxon>Pezizomycotina</taxon>
        <taxon>Dothideomycetes</taxon>
        <taxon>Dothideomycetidae</taxon>
        <taxon>Cladosporiales</taxon>
        <taxon>Cladosporiaceae</taxon>
        <taxon>Cryoendolithus</taxon>
    </lineage>
</organism>
<dbReference type="PANTHER" id="PTHR28180:SF2">
    <property type="entry name" value="PEROXISOMAL PROTEIN 2"/>
    <property type="match status" value="1"/>
</dbReference>
<dbReference type="InParanoid" id="A0A1V8SSV7"/>
<sequence>MSKLSEPLKALINAAHARPHTTPAPRNITSVYQRVATDAAAKKVGLSAWLCASTAATMTLNSPDSLLSLYTLASSPSHQAFSQSSSDSTHALWTAELMRETGLKCIGFNGVPRTINMLNAFHSGLPKPIQSALAERKPRRNLSTRNLDATLERGKGLWSSIYRGFDEKLVAKLGQSHPDLPVHIIESEYGALFSDPPSDSTASIPNVGRVLTSIVAVACLRAQTGVGPQVLSHVFGLRKAFSDGTAEDESEVQGGKWLAGDEGSGWLLRVVDEIVGAIGEGRGGTFAPGFGEWKERAKL</sequence>
<dbReference type="EMBL" id="NAJO01000028">
    <property type="protein sequence ID" value="OQO02275.1"/>
    <property type="molecule type" value="Genomic_DNA"/>
</dbReference>
<protein>
    <recommendedName>
        <fullName evidence="3">Dol-P-Man:Man(5)GlcNAc(2)-PP-Dol alpha-1,3-mannosyltransferase</fullName>
    </recommendedName>
</protein>
<dbReference type="PANTHER" id="PTHR28180">
    <property type="entry name" value="CONSERVED MITOCHONDRIAL PROTEIN-RELATED"/>
    <property type="match status" value="1"/>
</dbReference>
<dbReference type="Gene3D" id="1.20.1290.10">
    <property type="entry name" value="AhpD-like"/>
    <property type="match status" value="1"/>
</dbReference>
<dbReference type="OrthoDB" id="5392202at2759"/>
<gene>
    <name evidence="1" type="ORF">B0A48_11829</name>
</gene>
<keyword evidence="2" id="KW-1185">Reference proteome</keyword>
<dbReference type="InterPro" id="IPR052999">
    <property type="entry name" value="PTS1_Protein"/>
</dbReference>
<name>A0A1V8SSV7_9PEZI</name>
<accession>A0A1V8SSV7</accession>
<proteinExistence type="predicted"/>